<dbReference type="SUPFAM" id="SSF55961">
    <property type="entry name" value="Bet v1-like"/>
    <property type="match status" value="1"/>
</dbReference>
<dbReference type="InterPro" id="IPR013538">
    <property type="entry name" value="ASHA1/2-like_C"/>
</dbReference>
<evidence type="ECO:0000259" key="2">
    <source>
        <dbReference type="Pfam" id="PF08327"/>
    </source>
</evidence>
<accession>A0A151A762</accession>
<dbReference type="RefSeq" id="WP_061855423.1">
    <property type="nucleotide sequence ID" value="NZ_LUGM01000002.1"/>
</dbReference>
<gene>
    <name evidence="3" type="ORF">A0131_10950</name>
</gene>
<protein>
    <recommendedName>
        <fullName evidence="2">Activator of Hsp90 ATPase homologue 1/2-like C-terminal domain-containing protein</fullName>
    </recommendedName>
</protein>
<dbReference type="Gene3D" id="3.30.530.20">
    <property type="match status" value="1"/>
</dbReference>
<evidence type="ECO:0000313" key="3">
    <source>
        <dbReference type="EMBL" id="KYH15281.1"/>
    </source>
</evidence>
<proteinExistence type="inferred from homology"/>
<sequence>MEVSYNRSNEGVSQTITTQINDRVATVFHYLSTTEGIQQWFPQLVIEERKPQGKMQFVMDEATANQTMTITDFVEDKVIGFTWDIGNVKFDLQQQDNQTNLTFTEYLPFEFPHIVLDFTGWQFQIDNVTQLIESGATLDQQQMDFEGRQQQVAAALNLEQ</sequence>
<dbReference type="InterPro" id="IPR023393">
    <property type="entry name" value="START-like_dom_sf"/>
</dbReference>
<organism evidence="3 4">
    <name type="scientific">Staphylococcus kloosii</name>
    <dbReference type="NCBI Taxonomy" id="29384"/>
    <lineage>
        <taxon>Bacteria</taxon>
        <taxon>Bacillati</taxon>
        <taxon>Bacillota</taxon>
        <taxon>Bacilli</taxon>
        <taxon>Bacillales</taxon>
        <taxon>Staphylococcaceae</taxon>
        <taxon>Staphylococcus</taxon>
    </lineage>
</organism>
<dbReference type="AlphaFoldDB" id="A0A151A762"/>
<dbReference type="Pfam" id="PF08327">
    <property type="entry name" value="AHSA1"/>
    <property type="match status" value="1"/>
</dbReference>
<dbReference type="Proteomes" id="UP000075418">
    <property type="component" value="Unassembled WGS sequence"/>
</dbReference>
<evidence type="ECO:0000256" key="1">
    <source>
        <dbReference type="ARBA" id="ARBA00006817"/>
    </source>
</evidence>
<name>A0A151A762_9STAP</name>
<comment type="similarity">
    <text evidence="1">Belongs to the AHA1 family.</text>
</comment>
<evidence type="ECO:0000313" key="4">
    <source>
        <dbReference type="Proteomes" id="UP000075418"/>
    </source>
</evidence>
<dbReference type="EMBL" id="LUGM01000002">
    <property type="protein sequence ID" value="KYH15281.1"/>
    <property type="molecule type" value="Genomic_DNA"/>
</dbReference>
<reference evidence="3 4" key="1">
    <citation type="submission" date="2016-02" db="EMBL/GenBank/DDBJ databases">
        <title>Draft genome sequence of hydrocarbon degrading Staphylococcus saprophyticus Strain CNV2, isolated from crude-oil contaminated soil from Noonmati Oil Refinery, Guwahati, Assam, India.</title>
        <authorList>
            <person name="Mukherjee A."/>
            <person name="Chettri B."/>
            <person name="Langpoklakpam J."/>
            <person name="Singh A.K."/>
            <person name="Chattopadhyay D.J."/>
        </authorList>
    </citation>
    <scope>NUCLEOTIDE SEQUENCE [LARGE SCALE GENOMIC DNA]</scope>
    <source>
        <strain evidence="3 4">CNV2</strain>
    </source>
</reference>
<feature type="domain" description="Activator of Hsp90 ATPase homologue 1/2-like C-terminal" evidence="2">
    <location>
        <begin position="25"/>
        <end position="107"/>
    </location>
</feature>
<comment type="caution">
    <text evidence="3">The sequence shown here is derived from an EMBL/GenBank/DDBJ whole genome shotgun (WGS) entry which is preliminary data.</text>
</comment>